<accession>D6PBS8</accession>
<evidence type="ECO:0000256" key="1">
    <source>
        <dbReference type="ARBA" id="ARBA00022723"/>
    </source>
</evidence>
<evidence type="ECO:0000313" key="8">
    <source>
        <dbReference type="EMBL" id="ADD93179.1"/>
    </source>
</evidence>
<dbReference type="GO" id="GO:1990904">
    <property type="term" value="C:ribonucleoprotein complex"/>
    <property type="evidence" value="ECO:0007669"/>
    <property type="project" value="UniProtKB-KW"/>
</dbReference>
<dbReference type="Pfam" id="PF01599">
    <property type="entry name" value="Ribosomal_S27"/>
    <property type="match status" value="1"/>
</dbReference>
<dbReference type="GO" id="GO:0006412">
    <property type="term" value="P:translation"/>
    <property type="evidence" value="ECO:0007669"/>
    <property type="project" value="UniProtKB-UniRule"/>
</dbReference>
<comment type="caution">
    <text evidence="6">Lacks conserved residue(s) required for the propagation of feature annotation.</text>
</comment>
<name>D6PBS8_9ARCH</name>
<evidence type="ECO:0000256" key="5">
    <source>
        <dbReference type="ARBA" id="ARBA00023274"/>
    </source>
</evidence>
<comment type="subunit">
    <text evidence="6">Part of the 30S ribosomal subunit.</text>
</comment>
<feature type="binding site" evidence="6">
    <location>
        <position position="28"/>
    </location>
    <ligand>
        <name>Zn(2+)</name>
        <dbReference type="ChEBI" id="CHEBI:29105"/>
    </ligand>
</feature>
<evidence type="ECO:0000259" key="7">
    <source>
        <dbReference type="SMART" id="SM01402"/>
    </source>
</evidence>
<dbReference type="GO" id="GO:0005840">
    <property type="term" value="C:ribosome"/>
    <property type="evidence" value="ECO:0007669"/>
    <property type="project" value="UniProtKB-KW"/>
</dbReference>
<keyword evidence="2 6" id="KW-0863">Zinc-finger</keyword>
<gene>
    <name evidence="6" type="primary">rps27ae</name>
</gene>
<organism evidence="8">
    <name type="scientific">uncultured archaeon MedDCM-OCT-S06-C18</name>
    <dbReference type="NCBI Taxonomy" id="743094"/>
    <lineage>
        <taxon>Archaea</taxon>
        <taxon>environmental samples</taxon>
    </lineage>
</organism>
<dbReference type="GO" id="GO:0008270">
    <property type="term" value="F:zinc ion binding"/>
    <property type="evidence" value="ECO:0007669"/>
    <property type="project" value="UniProtKB-UniRule"/>
</dbReference>
<dbReference type="Gene3D" id="6.20.50.150">
    <property type="match status" value="1"/>
</dbReference>
<dbReference type="NCBIfam" id="NF001669">
    <property type="entry name" value="PRK00432.1"/>
    <property type="match status" value="1"/>
</dbReference>
<comment type="cofactor">
    <cofactor evidence="6">
        <name>Zn(2+)</name>
        <dbReference type="ChEBI" id="CHEBI:29105"/>
    </cofactor>
    <text evidence="6">Binds 1 zinc ion per subunit.</text>
</comment>
<dbReference type="SMART" id="SM01402">
    <property type="entry name" value="Ribosomal_S27"/>
    <property type="match status" value="1"/>
</dbReference>
<dbReference type="HAMAP" id="MF_00777">
    <property type="entry name" value="Ribosomal_eS31"/>
    <property type="match status" value="1"/>
</dbReference>
<feature type="binding site" evidence="6">
    <location>
        <position position="46"/>
    </location>
    <ligand>
        <name>Zn(2+)</name>
        <dbReference type="ChEBI" id="CHEBI:29105"/>
    </ligand>
</feature>
<evidence type="ECO:0000256" key="4">
    <source>
        <dbReference type="ARBA" id="ARBA00022980"/>
    </source>
</evidence>
<dbReference type="GO" id="GO:0003735">
    <property type="term" value="F:structural constituent of ribosome"/>
    <property type="evidence" value="ECO:0007669"/>
    <property type="project" value="InterPro"/>
</dbReference>
<dbReference type="InterPro" id="IPR022845">
    <property type="entry name" value="Ribosomal_eS31_arc"/>
</dbReference>
<dbReference type="SUPFAM" id="SSF57829">
    <property type="entry name" value="Zn-binding ribosomal proteins"/>
    <property type="match status" value="1"/>
</dbReference>
<proteinExistence type="inferred from homology"/>
<comment type="similarity">
    <text evidence="6">Belongs to the eukaryotic ribosomal protein eS31 family.</text>
</comment>
<sequence>MMGDGPNAKAKWSKYKVEDGKLVRAESCPECGPGVFLAHHKNRMSCGRCGFTSMNE</sequence>
<feature type="binding site" evidence="6">
    <location>
        <position position="49"/>
    </location>
    <ligand>
        <name>Zn(2+)</name>
        <dbReference type="ChEBI" id="CHEBI:29105"/>
    </ligand>
</feature>
<dbReference type="InterPro" id="IPR011332">
    <property type="entry name" value="Ribosomal_zn-bd"/>
</dbReference>
<protein>
    <recommendedName>
        <fullName evidence="6">Small ribosomal subunit protein eS31</fullName>
    </recommendedName>
</protein>
<keyword evidence="5 6" id="KW-0687">Ribonucleoprotein</keyword>
<evidence type="ECO:0000256" key="6">
    <source>
        <dbReference type="HAMAP-Rule" id="MF_00777"/>
    </source>
</evidence>
<keyword evidence="3 6" id="KW-0862">Zinc</keyword>
<dbReference type="InterPro" id="IPR038582">
    <property type="entry name" value="Ribosomal_eS31_euk-type_sf"/>
</dbReference>
<dbReference type="AlphaFoldDB" id="D6PBS8"/>
<dbReference type="InterPro" id="IPR002906">
    <property type="entry name" value="Ribosomal_eS31"/>
</dbReference>
<evidence type="ECO:0000256" key="2">
    <source>
        <dbReference type="ARBA" id="ARBA00022771"/>
    </source>
</evidence>
<keyword evidence="1 6" id="KW-0479">Metal-binding</keyword>
<evidence type="ECO:0000256" key="3">
    <source>
        <dbReference type="ARBA" id="ARBA00022833"/>
    </source>
</evidence>
<keyword evidence="4 6" id="KW-0689">Ribosomal protein</keyword>
<feature type="domain" description="Small ribosomal subunit protein eS31" evidence="7">
    <location>
        <begin position="11"/>
        <end position="52"/>
    </location>
</feature>
<feature type="binding site" evidence="6">
    <location>
        <position position="31"/>
    </location>
    <ligand>
        <name>Zn(2+)</name>
        <dbReference type="ChEBI" id="CHEBI:29105"/>
    </ligand>
</feature>
<reference evidence="8" key="1">
    <citation type="journal article" date="2010" name="ISME J.">
        <title>Metagenome of the Mediterranean deep chlorophyll maximum studied by direct and fosmid library 454 pyrosequencing.</title>
        <authorList>
            <person name="Ghai R."/>
            <person name="Martin-Cuadrado A.B."/>
            <person name="Molto A.G."/>
            <person name="Heredia I.G."/>
            <person name="Cabrera R."/>
            <person name="Martin J."/>
            <person name="Verdu M."/>
            <person name="Deschamps P."/>
            <person name="Moreira D."/>
            <person name="Lopez-Garcia P."/>
            <person name="Mira A."/>
            <person name="Rodriguez-Valera F."/>
        </authorList>
    </citation>
    <scope>NUCLEOTIDE SEQUENCE</scope>
</reference>
<dbReference type="EMBL" id="GU942968">
    <property type="protein sequence ID" value="ADD93179.1"/>
    <property type="molecule type" value="Genomic_DNA"/>
</dbReference>